<evidence type="ECO:0000256" key="1">
    <source>
        <dbReference type="ARBA" id="ARBA00004442"/>
    </source>
</evidence>
<sequence length="520" mass="59146">MYTNNILKKLKVVILLFATVGITYSCDDFVEELPVSDIAPESFYKNNDQLQLALNGAYGLFSQAYSQFYINTGEIRSDNFQPQGNDASRSSVHNSTMDPGEGYLRWANHYQAIDAVNRIIQSAESVEGVDENIIGQAYAIRAKMYFDMARVWGNLPVFLEPITSISEAFRSQEDYDTILETVVIPDMKKAEEMITTIDSEFTFSQGGVYALQAEVYMWEEEELLAKNAIQNLLALGVHSLVTTPEEWLDLFYNQEANDASPEARGKVQSGSELIFSLFYSDVNTSGLARFYIAGAAVTTISVEVEQKWVERFPADSLGWATKYPDTAPVFSREVLIDGETEIVPVYGDWRQFMNRNGDDYEQGLGSEEFGLARSTKWIKNRSGLNPNEDDTNIPVFRLADMILLLAEAELKLDNAPRCFELINQVRTARQLPLASEEEFGDTFDEQLDFLLVERQFELIGEAKRWWDLVRNDKAIEVMTPILQNREDGAVVPFTEDQIIWPIFIDHLNENDLLEQNLGWR</sequence>
<keyword evidence="9" id="KW-1185">Reference proteome</keyword>
<evidence type="ECO:0000256" key="4">
    <source>
        <dbReference type="ARBA" id="ARBA00023136"/>
    </source>
</evidence>
<organism evidence="8 9">
    <name type="scientific">Algibacter pectinivorans</name>
    <dbReference type="NCBI Taxonomy" id="870482"/>
    <lineage>
        <taxon>Bacteria</taxon>
        <taxon>Pseudomonadati</taxon>
        <taxon>Bacteroidota</taxon>
        <taxon>Flavobacteriia</taxon>
        <taxon>Flavobacteriales</taxon>
        <taxon>Flavobacteriaceae</taxon>
        <taxon>Algibacter</taxon>
    </lineage>
</organism>
<dbReference type="GO" id="GO:0009279">
    <property type="term" value="C:cell outer membrane"/>
    <property type="evidence" value="ECO:0007669"/>
    <property type="project" value="UniProtKB-SubCell"/>
</dbReference>
<evidence type="ECO:0000256" key="2">
    <source>
        <dbReference type="ARBA" id="ARBA00006275"/>
    </source>
</evidence>
<dbReference type="InterPro" id="IPR011990">
    <property type="entry name" value="TPR-like_helical_dom_sf"/>
</dbReference>
<reference evidence="9" key="1">
    <citation type="submission" date="2016-10" db="EMBL/GenBank/DDBJ databases">
        <authorList>
            <person name="Varghese N."/>
            <person name="Submissions S."/>
        </authorList>
    </citation>
    <scope>NUCLEOTIDE SEQUENCE [LARGE SCALE GENOMIC DNA]</scope>
    <source>
        <strain evidence="9">DSM 25730</strain>
    </source>
</reference>
<evidence type="ECO:0000259" key="6">
    <source>
        <dbReference type="Pfam" id="PF07980"/>
    </source>
</evidence>
<evidence type="ECO:0000256" key="3">
    <source>
        <dbReference type="ARBA" id="ARBA00022729"/>
    </source>
</evidence>
<dbReference type="Pfam" id="PF14322">
    <property type="entry name" value="SusD-like_3"/>
    <property type="match status" value="1"/>
</dbReference>
<dbReference type="STRING" id="870482.SAMN04487987_1083"/>
<dbReference type="Proteomes" id="UP000199439">
    <property type="component" value="Unassembled WGS sequence"/>
</dbReference>
<keyword evidence="5" id="KW-0998">Cell outer membrane</keyword>
<evidence type="ECO:0000313" key="8">
    <source>
        <dbReference type="EMBL" id="SFD27176.1"/>
    </source>
</evidence>
<dbReference type="Gene3D" id="1.25.40.390">
    <property type="match status" value="1"/>
</dbReference>
<keyword evidence="3" id="KW-0732">Signal</keyword>
<accession>A0A1I1QYJ1</accession>
<keyword evidence="4" id="KW-0472">Membrane</keyword>
<name>A0A1I1QYJ1_9FLAO</name>
<comment type="subcellular location">
    <subcellularLocation>
        <location evidence="1">Cell outer membrane</location>
    </subcellularLocation>
</comment>
<dbReference type="OrthoDB" id="5694214at2"/>
<dbReference type="EMBL" id="FOMI01000008">
    <property type="protein sequence ID" value="SFD27176.1"/>
    <property type="molecule type" value="Genomic_DNA"/>
</dbReference>
<evidence type="ECO:0000259" key="7">
    <source>
        <dbReference type="Pfam" id="PF14322"/>
    </source>
</evidence>
<proteinExistence type="inferred from homology"/>
<protein>
    <submittedName>
        <fullName evidence="8">Starch-binding associating with outer membrane</fullName>
    </submittedName>
</protein>
<evidence type="ECO:0000313" key="9">
    <source>
        <dbReference type="Proteomes" id="UP000199439"/>
    </source>
</evidence>
<dbReference type="Pfam" id="PF07980">
    <property type="entry name" value="SusD_RagB"/>
    <property type="match status" value="1"/>
</dbReference>
<dbReference type="SUPFAM" id="SSF48452">
    <property type="entry name" value="TPR-like"/>
    <property type="match status" value="1"/>
</dbReference>
<dbReference type="AlphaFoldDB" id="A0A1I1QYJ1"/>
<dbReference type="InterPro" id="IPR012944">
    <property type="entry name" value="SusD_RagB_dom"/>
</dbReference>
<dbReference type="InterPro" id="IPR033985">
    <property type="entry name" value="SusD-like_N"/>
</dbReference>
<feature type="domain" description="RagB/SusD" evidence="6">
    <location>
        <begin position="355"/>
        <end position="519"/>
    </location>
</feature>
<comment type="similarity">
    <text evidence="2">Belongs to the SusD family.</text>
</comment>
<gene>
    <name evidence="8" type="ORF">SAMN04487987_1083</name>
</gene>
<evidence type="ECO:0000256" key="5">
    <source>
        <dbReference type="ARBA" id="ARBA00023237"/>
    </source>
</evidence>
<dbReference type="RefSeq" id="WP_092852486.1">
    <property type="nucleotide sequence ID" value="NZ_FOMI01000008.1"/>
</dbReference>
<feature type="domain" description="SusD-like N-terminal" evidence="7">
    <location>
        <begin position="28"/>
        <end position="217"/>
    </location>
</feature>